<feature type="region of interest" description="Disordered" evidence="1">
    <location>
        <begin position="44"/>
        <end position="72"/>
    </location>
</feature>
<comment type="caution">
    <text evidence="2">The sequence shown here is derived from an EMBL/GenBank/DDBJ whole genome shotgun (WGS) entry which is preliminary data.</text>
</comment>
<feature type="non-terminal residue" evidence="2">
    <location>
        <position position="195"/>
    </location>
</feature>
<organism evidence="2 3">
    <name type="scientific">Brachionus calyciflorus</name>
    <dbReference type="NCBI Taxonomy" id="104777"/>
    <lineage>
        <taxon>Eukaryota</taxon>
        <taxon>Metazoa</taxon>
        <taxon>Spiralia</taxon>
        <taxon>Gnathifera</taxon>
        <taxon>Rotifera</taxon>
        <taxon>Eurotatoria</taxon>
        <taxon>Monogononta</taxon>
        <taxon>Pseudotrocha</taxon>
        <taxon>Ploima</taxon>
        <taxon>Brachionidae</taxon>
        <taxon>Brachionus</taxon>
    </lineage>
</organism>
<protein>
    <submittedName>
        <fullName evidence="2">Uncharacterized protein</fullName>
    </submittedName>
</protein>
<sequence length="195" mass="23181">EQINNQEISTVEINKSLEPKTQINSSREIQVLKQKKNNYRLQIVNSNDKNEPENSNTQPKTGVVGSFRDSKNQNPSKINKIILKNQLYEVKPCFEKNELREVLQRIKELSKIKPIDLNLEKHERGYSYFHKQFNSKKLFILKIIRNKEKHEIKIHEYIKPVGNKKSNEIETKKKMLELRNESVENRFKYFEKALA</sequence>
<reference evidence="2" key="1">
    <citation type="submission" date="2021-02" db="EMBL/GenBank/DDBJ databases">
        <authorList>
            <person name="Nowell W R."/>
        </authorList>
    </citation>
    <scope>NUCLEOTIDE SEQUENCE</scope>
    <source>
        <strain evidence="2">Ploen Becks lab</strain>
    </source>
</reference>
<name>A0A814KT09_9BILA</name>
<evidence type="ECO:0000256" key="1">
    <source>
        <dbReference type="SAM" id="MobiDB-lite"/>
    </source>
</evidence>
<evidence type="ECO:0000313" key="3">
    <source>
        <dbReference type="Proteomes" id="UP000663879"/>
    </source>
</evidence>
<keyword evidence="3" id="KW-1185">Reference proteome</keyword>
<accession>A0A814KT09</accession>
<evidence type="ECO:0000313" key="2">
    <source>
        <dbReference type="EMBL" id="CAF1053796.1"/>
    </source>
</evidence>
<dbReference type="Proteomes" id="UP000663879">
    <property type="component" value="Unassembled WGS sequence"/>
</dbReference>
<proteinExistence type="predicted"/>
<dbReference type="EMBL" id="CAJNOC010005489">
    <property type="protein sequence ID" value="CAF1053796.1"/>
    <property type="molecule type" value="Genomic_DNA"/>
</dbReference>
<dbReference type="AlphaFoldDB" id="A0A814KT09"/>
<feature type="compositionally biased region" description="Polar residues" evidence="1">
    <location>
        <begin position="44"/>
        <end position="60"/>
    </location>
</feature>
<gene>
    <name evidence="2" type="ORF">OXX778_LOCUS18956</name>
</gene>